<dbReference type="Proteomes" id="UP001231649">
    <property type="component" value="Chromosome 29"/>
</dbReference>
<reference evidence="1" key="1">
    <citation type="submission" date="2023-03" db="EMBL/GenBank/DDBJ databases">
        <title>Chromosome-level genomes of two armyworms, Mythimna separata and Mythimna loreyi, provide insights into the biosynthesis and reception of sex pheromones.</title>
        <authorList>
            <person name="Zhao H."/>
        </authorList>
    </citation>
    <scope>NUCLEOTIDE SEQUENCE</scope>
    <source>
        <strain evidence="1">BeijingLab</strain>
    </source>
</reference>
<sequence length="339" mass="38292">MNASTSKPSSPTKAKRKRKSPLRLSTSEHKNMKLNKPEPATVATIKPPKSAGVKRKAEKPEGKTENVDYGDKYPILKDQDLVCKFLKVQMTNNQKGRIRQAVRESLQGTSSILEPEVIHSKIQSILRNSTNLTDSELRRIRILYNLLKTALKEQKSNNDNPKPKKHEKTKKKMDGDTSKMKETVKKAKTEKSEKTEQKPPKERGPKRYIVFLGNLPLDIDKDKIINHFSEMNEQIIDIRIPKLDGKKSAIAYLELSNEPSYEFALSKHHSMLGSKRINVLYTAPKKGKITKDKAKAKSAKLIALQKSGKLVGSVPLAKKRSQRRLKMKQAQEKLAAPTA</sequence>
<protein>
    <submittedName>
        <fullName evidence="1">Uncharacterized protein</fullName>
    </submittedName>
</protein>
<dbReference type="EMBL" id="CM056805">
    <property type="protein sequence ID" value="KAJ8707131.1"/>
    <property type="molecule type" value="Genomic_DNA"/>
</dbReference>
<evidence type="ECO:0000313" key="2">
    <source>
        <dbReference type="Proteomes" id="UP001231649"/>
    </source>
</evidence>
<keyword evidence="2" id="KW-1185">Reference proteome</keyword>
<proteinExistence type="predicted"/>
<comment type="caution">
    <text evidence="1">The sequence shown here is derived from an EMBL/GenBank/DDBJ whole genome shotgun (WGS) entry which is preliminary data.</text>
</comment>
<name>A0ACC2Q442_9NEOP</name>
<organism evidence="1 2">
    <name type="scientific">Mythimna loreyi</name>
    <dbReference type="NCBI Taxonomy" id="667449"/>
    <lineage>
        <taxon>Eukaryota</taxon>
        <taxon>Metazoa</taxon>
        <taxon>Ecdysozoa</taxon>
        <taxon>Arthropoda</taxon>
        <taxon>Hexapoda</taxon>
        <taxon>Insecta</taxon>
        <taxon>Pterygota</taxon>
        <taxon>Neoptera</taxon>
        <taxon>Endopterygota</taxon>
        <taxon>Lepidoptera</taxon>
        <taxon>Glossata</taxon>
        <taxon>Ditrysia</taxon>
        <taxon>Noctuoidea</taxon>
        <taxon>Noctuidae</taxon>
        <taxon>Noctuinae</taxon>
        <taxon>Hadenini</taxon>
        <taxon>Mythimna</taxon>
    </lineage>
</organism>
<accession>A0ACC2Q442</accession>
<gene>
    <name evidence="1" type="ORF">PYW08_011265</name>
</gene>
<evidence type="ECO:0000313" key="1">
    <source>
        <dbReference type="EMBL" id="KAJ8707131.1"/>
    </source>
</evidence>